<name>A0A914BMF0_PATMI</name>
<evidence type="ECO:0008006" key="3">
    <source>
        <dbReference type="Google" id="ProtNLM"/>
    </source>
</evidence>
<dbReference type="OrthoDB" id="5957730at2759"/>
<protein>
    <recommendedName>
        <fullName evidence="3">Histamine N-methyltransferase</fullName>
    </recommendedName>
</protein>
<dbReference type="EnsemblMetazoa" id="XM_038221535.1">
    <property type="protein sequence ID" value="XP_038077463.1"/>
    <property type="gene ID" value="LOC119745287"/>
</dbReference>
<dbReference type="Gene3D" id="3.40.50.150">
    <property type="entry name" value="Vaccinia Virus protein VP39"/>
    <property type="match status" value="1"/>
</dbReference>
<dbReference type="Proteomes" id="UP000887568">
    <property type="component" value="Unplaced"/>
</dbReference>
<evidence type="ECO:0000313" key="1">
    <source>
        <dbReference type="EnsemblMetazoa" id="XP_038077463.1"/>
    </source>
</evidence>
<dbReference type="Pfam" id="PF13489">
    <property type="entry name" value="Methyltransf_23"/>
    <property type="match status" value="1"/>
</dbReference>
<organism evidence="1 2">
    <name type="scientific">Patiria miniata</name>
    <name type="common">Bat star</name>
    <name type="synonym">Asterina miniata</name>
    <dbReference type="NCBI Taxonomy" id="46514"/>
    <lineage>
        <taxon>Eukaryota</taxon>
        <taxon>Metazoa</taxon>
        <taxon>Echinodermata</taxon>
        <taxon>Eleutherozoa</taxon>
        <taxon>Asterozoa</taxon>
        <taxon>Asteroidea</taxon>
        <taxon>Valvatacea</taxon>
        <taxon>Valvatida</taxon>
        <taxon>Asterinidae</taxon>
        <taxon>Patiria</taxon>
    </lineage>
</organism>
<proteinExistence type="predicted"/>
<keyword evidence="2" id="KW-1185">Reference proteome</keyword>
<dbReference type="SUPFAM" id="SSF53335">
    <property type="entry name" value="S-adenosyl-L-methionine-dependent methyltransferases"/>
    <property type="match status" value="1"/>
</dbReference>
<dbReference type="RefSeq" id="XP_038077463.1">
    <property type="nucleotide sequence ID" value="XM_038221535.1"/>
</dbReference>
<evidence type="ECO:0000313" key="2">
    <source>
        <dbReference type="Proteomes" id="UP000887568"/>
    </source>
</evidence>
<reference evidence="1" key="1">
    <citation type="submission" date="2022-11" db="UniProtKB">
        <authorList>
            <consortium name="EnsemblMetazoa"/>
        </authorList>
    </citation>
    <scope>IDENTIFICATION</scope>
</reference>
<dbReference type="GeneID" id="119745287"/>
<accession>A0A914BMF0</accession>
<sequence>MSCGVFCNFLYASVLFSSQFLYRGEGGIKKMESKHLPRLFQDQHRFDAAYKIYHAHWDMLGVYSKWVDRVFDEAVVRSIQAKLDEKEELRVLGVGSGAGEPDYMMLEKVTKRFLRINNRVVEPTPLLLDQYRALAQSKAHELQGVMCDWRQQTIEQYEKAGDLTKFHFISAVQSLYYVDNPESTLMYMYERLEPGGVMLVAIISEDSGCVRYWNHFPSLHDQSFTVVNSAIIRSWLDRRGILYTRYNQPAPFDITDCFDQASEEGSLLLDSLTMVLNFRKTAPEDLQTSLLDYFANEKKDGGKVFIDADWDAIVVSKPLTQ</sequence>
<dbReference type="AlphaFoldDB" id="A0A914BMF0"/>
<dbReference type="InterPro" id="IPR029063">
    <property type="entry name" value="SAM-dependent_MTases_sf"/>
</dbReference>
<dbReference type="OMA" id="THMASMM"/>